<reference evidence="11" key="1">
    <citation type="submission" date="2022-03" db="EMBL/GenBank/DDBJ databases">
        <authorList>
            <person name="Martin C."/>
        </authorList>
    </citation>
    <scope>NUCLEOTIDE SEQUENCE</scope>
</reference>
<evidence type="ECO:0000256" key="4">
    <source>
        <dbReference type="ARBA" id="ARBA00022927"/>
    </source>
</evidence>
<dbReference type="CDD" id="cd15853">
    <property type="entry name" value="SNARE_Bet1"/>
    <property type="match status" value="1"/>
</dbReference>
<dbReference type="Gene3D" id="1.20.5.110">
    <property type="match status" value="1"/>
</dbReference>
<keyword evidence="12" id="KW-1185">Reference proteome</keyword>
<accession>A0A8S4P3Y2</accession>
<sequence>MASNWRNGRGSMEDHLVDENQRMSENLAQKVNRLKGIAFDMESETKDQNRFIDGVDDDFNSTTGLLSGSFGRITHMVQSGKGNRKMQCYIILGLVGLFFIAYFLISRVRTG</sequence>
<evidence type="ECO:0000256" key="1">
    <source>
        <dbReference type="ARBA" id="ARBA00004394"/>
    </source>
</evidence>
<feature type="transmembrane region" description="Helical" evidence="9">
    <location>
        <begin position="86"/>
        <end position="105"/>
    </location>
</feature>
<dbReference type="GO" id="GO:0000139">
    <property type="term" value="C:Golgi membrane"/>
    <property type="evidence" value="ECO:0007669"/>
    <property type="project" value="UniProtKB-SubCell"/>
</dbReference>
<dbReference type="InterPro" id="IPR000727">
    <property type="entry name" value="T_SNARE_dom"/>
</dbReference>
<dbReference type="OrthoDB" id="261831at2759"/>
<dbReference type="PANTHER" id="PTHR12791">
    <property type="entry name" value="GOLGI SNARE BET1-RELATED"/>
    <property type="match status" value="1"/>
</dbReference>
<name>A0A8S4P3Y2_OWEFU</name>
<comment type="subcellular location">
    <subcellularLocation>
        <location evidence="8">Endomembrane system</location>
        <topology evidence="8">Single-pass type IV membrane protein</topology>
    </subcellularLocation>
    <subcellularLocation>
        <location evidence="1">Golgi apparatus membrane</location>
    </subcellularLocation>
</comment>
<gene>
    <name evidence="11" type="ORF">OFUS_LOCUS13169</name>
</gene>
<evidence type="ECO:0000259" key="10">
    <source>
        <dbReference type="PROSITE" id="PS50192"/>
    </source>
</evidence>
<evidence type="ECO:0000256" key="8">
    <source>
        <dbReference type="ARBA" id="ARBA00046280"/>
    </source>
</evidence>
<keyword evidence="4" id="KW-0653">Protein transport</keyword>
<dbReference type="InterPro" id="IPR039899">
    <property type="entry name" value="BET1_SNARE"/>
</dbReference>
<evidence type="ECO:0000256" key="5">
    <source>
        <dbReference type="ARBA" id="ARBA00022989"/>
    </source>
</evidence>
<dbReference type="AlphaFoldDB" id="A0A8S4P3Y2"/>
<evidence type="ECO:0000256" key="3">
    <source>
        <dbReference type="ARBA" id="ARBA00022692"/>
    </source>
</evidence>
<evidence type="ECO:0000256" key="2">
    <source>
        <dbReference type="ARBA" id="ARBA00022448"/>
    </source>
</evidence>
<dbReference type="EMBL" id="CAIIXF020000006">
    <property type="protein sequence ID" value="CAH1787482.1"/>
    <property type="molecule type" value="Genomic_DNA"/>
</dbReference>
<organism evidence="11 12">
    <name type="scientific">Owenia fusiformis</name>
    <name type="common">Polychaete worm</name>
    <dbReference type="NCBI Taxonomy" id="6347"/>
    <lineage>
        <taxon>Eukaryota</taxon>
        <taxon>Metazoa</taxon>
        <taxon>Spiralia</taxon>
        <taxon>Lophotrochozoa</taxon>
        <taxon>Annelida</taxon>
        <taxon>Polychaeta</taxon>
        <taxon>Sedentaria</taxon>
        <taxon>Canalipalpata</taxon>
        <taxon>Sabellida</taxon>
        <taxon>Oweniida</taxon>
        <taxon>Oweniidae</taxon>
        <taxon>Owenia</taxon>
    </lineage>
</organism>
<evidence type="ECO:0000313" key="11">
    <source>
        <dbReference type="EMBL" id="CAH1787482.1"/>
    </source>
</evidence>
<dbReference type="SUPFAM" id="SSF58038">
    <property type="entry name" value="SNARE fusion complex"/>
    <property type="match status" value="1"/>
</dbReference>
<dbReference type="PROSITE" id="PS50192">
    <property type="entry name" value="T_SNARE"/>
    <property type="match status" value="1"/>
</dbReference>
<keyword evidence="2" id="KW-0813">Transport</keyword>
<keyword evidence="7 9" id="KW-0472">Membrane</keyword>
<evidence type="ECO:0000256" key="9">
    <source>
        <dbReference type="SAM" id="Phobius"/>
    </source>
</evidence>
<evidence type="ECO:0000256" key="6">
    <source>
        <dbReference type="ARBA" id="ARBA00023034"/>
    </source>
</evidence>
<protein>
    <recommendedName>
        <fullName evidence="10">t-SNARE coiled-coil homology domain-containing protein</fullName>
    </recommendedName>
</protein>
<proteinExistence type="predicted"/>
<evidence type="ECO:0000313" key="12">
    <source>
        <dbReference type="Proteomes" id="UP000749559"/>
    </source>
</evidence>
<evidence type="ECO:0000256" key="7">
    <source>
        <dbReference type="ARBA" id="ARBA00023136"/>
    </source>
</evidence>
<keyword evidence="5 9" id="KW-1133">Transmembrane helix</keyword>
<feature type="domain" description="T-SNARE coiled-coil homology" evidence="10">
    <location>
        <begin position="14"/>
        <end position="76"/>
    </location>
</feature>
<dbReference type="GO" id="GO:0015031">
    <property type="term" value="P:protein transport"/>
    <property type="evidence" value="ECO:0007669"/>
    <property type="project" value="UniProtKB-KW"/>
</dbReference>
<keyword evidence="6" id="KW-0333">Golgi apparatus</keyword>
<dbReference type="Proteomes" id="UP000749559">
    <property type="component" value="Unassembled WGS sequence"/>
</dbReference>
<comment type="caution">
    <text evidence="11">The sequence shown here is derived from an EMBL/GenBank/DDBJ whole genome shotgun (WGS) entry which is preliminary data.</text>
</comment>
<keyword evidence="3 9" id="KW-0812">Transmembrane</keyword>